<organism evidence="4 5">
    <name type="scientific">Clostridium paridis</name>
    <dbReference type="NCBI Taxonomy" id="2803863"/>
    <lineage>
        <taxon>Bacteria</taxon>
        <taxon>Bacillati</taxon>
        <taxon>Bacillota</taxon>
        <taxon>Clostridia</taxon>
        <taxon>Eubacteriales</taxon>
        <taxon>Clostridiaceae</taxon>
        <taxon>Clostridium</taxon>
    </lineage>
</organism>
<protein>
    <submittedName>
        <fullName evidence="4">Efflux RND transporter permease subunit</fullName>
    </submittedName>
</protein>
<dbReference type="Gene3D" id="3.30.2090.10">
    <property type="entry name" value="Multidrug efflux transporter AcrB TolC docking domain, DN and DC subdomains"/>
    <property type="match status" value="3"/>
</dbReference>
<feature type="transmembrane region" description="Helical" evidence="3">
    <location>
        <begin position="12"/>
        <end position="30"/>
    </location>
</feature>
<dbReference type="SUPFAM" id="SSF82866">
    <property type="entry name" value="Multidrug efflux transporter AcrB transmembrane domain"/>
    <property type="match status" value="2"/>
</dbReference>
<dbReference type="GO" id="GO:0042910">
    <property type="term" value="F:xenobiotic transmembrane transporter activity"/>
    <property type="evidence" value="ECO:0007669"/>
    <property type="project" value="TreeGrafter"/>
</dbReference>
<keyword evidence="3" id="KW-0472">Membrane</keyword>
<dbReference type="SUPFAM" id="SSF82693">
    <property type="entry name" value="Multidrug efflux transporter AcrB pore domain, PN1, PN2, PC1 and PC2 subdomains"/>
    <property type="match status" value="2"/>
</dbReference>
<comment type="caution">
    <text evidence="4">The sequence shown here is derived from an EMBL/GenBank/DDBJ whole genome shotgun (WGS) entry which is preliminary data.</text>
</comment>
<dbReference type="Gene3D" id="3.30.70.1430">
    <property type="entry name" value="Multidrug efflux transporter AcrB pore domain"/>
    <property type="match status" value="2"/>
</dbReference>
<keyword evidence="1" id="KW-0175">Coiled coil</keyword>
<feature type="transmembrane region" description="Helical" evidence="3">
    <location>
        <begin position="993"/>
        <end position="1012"/>
    </location>
</feature>
<name>A0A937FEN6_9CLOT</name>
<feature type="transmembrane region" description="Helical" evidence="3">
    <location>
        <begin position="665"/>
        <end position="682"/>
    </location>
</feature>
<keyword evidence="5" id="KW-1185">Reference proteome</keyword>
<evidence type="ECO:0000313" key="4">
    <source>
        <dbReference type="EMBL" id="MBL4931495.1"/>
    </source>
</evidence>
<evidence type="ECO:0000256" key="3">
    <source>
        <dbReference type="SAM" id="Phobius"/>
    </source>
</evidence>
<accession>A0A937FEN6</accession>
<keyword evidence="3" id="KW-0812">Transmembrane</keyword>
<feature type="transmembrane region" description="Helical" evidence="3">
    <location>
        <begin position="478"/>
        <end position="497"/>
    </location>
</feature>
<dbReference type="InterPro" id="IPR027463">
    <property type="entry name" value="AcrB_DN_DC_subdom"/>
</dbReference>
<gene>
    <name evidence="4" type="ORF">JK634_06740</name>
</gene>
<feature type="transmembrane region" description="Helical" evidence="3">
    <location>
        <begin position="504"/>
        <end position="524"/>
    </location>
</feature>
<reference evidence="4" key="1">
    <citation type="submission" date="2021-01" db="EMBL/GenBank/DDBJ databases">
        <title>Genome public.</title>
        <authorList>
            <person name="Liu C."/>
            <person name="Sun Q."/>
        </authorList>
    </citation>
    <scope>NUCLEOTIDE SEQUENCE</scope>
    <source>
        <strain evidence="4">YIM B02565</strain>
    </source>
</reference>
<evidence type="ECO:0000313" key="5">
    <source>
        <dbReference type="Proteomes" id="UP000623681"/>
    </source>
</evidence>
<evidence type="ECO:0000256" key="2">
    <source>
        <dbReference type="SAM" id="MobiDB-lite"/>
    </source>
</evidence>
<feature type="region of interest" description="Disordered" evidence="2">
    <location>
        <begin position="361"/>
        <end position="389"/>
    </location>
</feature>
<dbReference type="PANTHER" id="PTHR32063:SF0">
    <property type="entry name" value="SWARMING MOTILITY PROTEIN SWRC"/>
    <property type="match status" value="1"/>
</dbReference>
<dbReference type="PANTHER" id="PTHR32063">
    <property type="match status" value="1"/>
</dbReference>
<dbReference type="Gene3D" id="3.30.70.1320">
    <property type="entry name" value="Multidrug efflux transporter AcrB pore domain like"/>
    <property type="match status" value="2"/>
</dbReference>
<dbReference type="Proteomes" id="UP000623681">
    <property type="component" value="Unassembled WGS sequence"/>
</dbReference>
<dbReference type="GO" id="GO:0005886">
    <property type="term" value="C:plasma membrane"/>
    <property type="evidence" value="ECO:0007669"/>
    <property type="project" value="TreeGrafter"/>
</dbReference>
<keyword evidence="3" id="KW-1133">Transmembrane helix</keyword>
<feature type="transmembrane region" description="Helical" evidence="3">
    <location>
        <begin position="1124"/>
        <end position="1148"/>
    </location>
</feature>
<dbReference type="SUPFAM" id="SSF82714">
    <property type="entry name" value="Multidrug efflux transporter AcrB TolC docking domain, DN and DC subdomains"/>
    <property type="match status" value="2"/>
</dbReference>
<dbReference type="Gene3D" id="1.20.1640.10">
    <property type="entry name" value="Multidrug efflux transporter AcrB transmembrane domain"/>
    <property type="match status" value="3"/>
</dbReference>
<dbReference type="RefSeq" id="WP_202766880.1">
    <property type="nucleotide sequence ID" value="NZ_JAESWA010000020.1"/>
</dbReference>
<feature type="transmembrane region" description="Helical" evidence="3">
    <location>
        <begin position="1045"/>
        <end position="1066"/>
    </location>
</feature>
<dbReference type="PRINTS" id="PR00702">
    <property type="entry name" value="ACRIFLAVINRP"/>
</dbReference>
<dbReference type="Pfam" id="PF00873">
    <property type="entry name" value="ACR_tran"/>
    <property type="match status" value="2"/>
</dbReference>
<dbReference type="AlphaFoldDB" id="A0A937FEN6"/>
<feature type="transmembrane region" description="Helical" evidence="3">
    <location>
        <begin position="1019"/>
        <end position="1039"/>
    </location>
</feature>
<feature type="transmembrane region" description="Helical" evidence="3">
    <location>
        <begin position="604"/>
        <end position="631"/>
    </location>
</feature>
<sequence>MKKAINFVLKNVFVVFLIIAMITAGGFYSAKNIKMEAMPNINIPMITAVSVYPGASPEDVAEKITRPMQKGISSIQGIKDVRTINNENVGIIVAEFDYSKDMDKAEKEVSDAVNKVTLPDTAQKATVSRIGFGSMPIMTYAVDGGTDKDKLTKYINDTVNPKLTGVDGVSSISVQGTASSNTYIKVKQDKLKENGLSMDDIKNALSGNNFSFPVGETDINGSTMPIRSEAKINSIDEIKSIPIVVPINANKVMADQVGSAVGQLGQGMQQMADGFSQGMAQIGQGMGQMGGLVGGNTQAIAMLNAIQKIQMGILSQQSILQNPQATTEQKAQAQVILAKLQESLKQTQDALDKSINDTIDKSKGMAQSQSSQGQKSQNSSTTSKNTTNGSKNEIEVKVVFLGDVAEITNTATDKQMKTRANNKDAIILSVYKTDDANTVQVSNDIKSSIKDLQNANSDFKFSLVSDSSTSIKDSVNGMVREGVLGALFAIVVIALFLKDLRATIIAVVSIPLSILIALILLPRFGISLNIMSLGGMAVAVGRIVDDSIVVIENIYRRFSSETHRDSELIKEAVSEVASAITSSTITTIGVFLPLSFISGMVGKIFFPFAATVVICILASLLVSITVVPVLTKTMLLNKKIKHVHHEGKITIIYKRILSWSISHRAIVLVLSLIILVGTLGLAKKIPVQFLPASNTNTLNGKLSMTPGTSTVKTNEYSLKFEKYLSERKDIETFVSSVGDSSASGNAMSSQGSNAATYTIVIKEGEDINKVTNEIQEEAKKLSTDEGKFTISTESLSGQSDKVQIMLYSDKVEDLNKASELVMNKLKDFKDLGNLTSSIEQKKPEIDLKVDENKAAENGLSSIMVAGTVRNSLSSNKITTIKNNGQSTDVYLGYEDANLDSIDKIKNMDIVGMKGIVKLSDVAEVTQGYGPVSVTEMDGKQYVSVSADIKTKDTSKVSKEALAAVDDIKSQLPESISYDNSGSNKQINESFSQMGMAMLIAIGLVYVVMVLAFGEGKTPFAILFSLPFAAVGALLGLLITGQSLSVSGLIGMLMLIGIVVTNAIVLLDRVKHNREKGYGIKDALLEAGSIRLRPIFMTALATIMALIPLALGFSEGALISQGLGIVVISGLLVSTLLTLIIVPVMYSILQREKI</sequence>
<feature type="compositionally biased region" description="Low complexity" evidence="2">
    <location>
        <begin position="364"/>
        <end position="389"/>
    </location>
</feature>
<evidence type="ECO:0000256" key="1">
    <source>
        <dbReference type="SAM" id="Coils"/>
    </source>
</evidence>
<dbReference type="Gene3D" id="3.30.70.1440">
    <property type="entry name" value="Multidrug efflux transporter AcrB pore domain"/>
    <property type="match status" value="1"/>
</dbReference>
<feature type="transmembrane region" description="Helical" evidence="3">
    <location>
        <begin position="1094"/>
        <end position="1112"/>
    </location>
</feature>
<dbReference type="EMBL" id="JAESWA010000020">
    <property type="protein sequence ID" value="MBL4931495.1"/>
    <property type="molecule type" value="Genomic_DNA"/>
</dbReference>
<proteinExistence type="predicted"/>
<dbReference type="InterPro" id="IPR001036">
    <property type="entry name" value="Acrflvin-R"/>
</dbReference>
<feature type="coiled-coil region" evidence="1">
    <location>
        <begin position="330"/>
        <end position="357"/>
    </location>
</feature>